<evidence type="ECO:0000313" key="3">
    <source>
        <dbReference type="Proteomes" id="UP000244855"/>
    </source>
</evidence>
<dbReference type="InterPro" id="IPR010730">
    <property type="entry name" value="HET"/>
</dbReference>
<accession>A0A2V1DER5</accession>
<reference evidence="2 3" key="1">
    <citation type="journal article" date="2018" name="Sci. Rep.">
        <title>Comparative genomics provides insights into the lifestyle and reveals functional heterogeneity of dark septate endophytic fungi.</title>
        <authorList>
            <person name="Knapp D.G."/>
            <person name="Nemeth J.B."/>
            <person name="Barry K."/>
            <person name="Hainaut M."/>
            <person name="Henrissat B."/>
            <person name="Johnson J."/>
            <person name="Kuo A."/>
            <person name="Lim J.H.P."/>
            <person name="Lipzen A."/>
            <person name="Nolan M."/>
            <person name="Ohm R.A."/>
            <person name="Tamas L."/>
            <person name="Grigoriev I.V."/>
            <person name="Spatafora J.W."/>
            <person name="Nagy L.G."/>
            <person name="Kovacs G.M."/>
        </authorList>
    </citation>
    <scope>NUCLEOTIDE SEQUENCE [LARGE SCALE GENOMIC DNA]</scope>
    <source>
        <strain evidence="2 3">DSE2036</strain>
    </source>
</reference>
<dbReference type="STRING" id="97972.A0A2V1DER5"/>
<feature type="non-terminal residue" evidence="2">
    <location>
        <position position="358"/>
    </location>
</feature>
<dbReference type="EMBL" id="KZ805462">
    <property type="protein sequence ID" value="PVH96531.1"/>
    <property type="molecule type" value="Genomic_DNA"/>
</dbReference>
<dbReference type="PANTHER" id="PTHR33112">
    <property type="entry name" value="DOMAIN PROTEIN, PUTATIVE-RELATED"/>
    <property type="match status" value="1"/>
</dbReference>
<dbReference type="Proteomes" id="UP000244855">
    <property type="component" value="Unassembled WGS sequence"/>
</dbReference>
<feature type="non-terminal residue" evidence="2">
    <location>
        <position position="1"/>
    </location>
</feature>
<name>A0A2V1DER5_9PLEO</name>
<dbReference type="AlphaFoldDB" id="A0A2V1DER5"/>
<proteinExistence type="predicted"/>
<evidence type="ECO:0000259" key="1">
    <source>
        <dbReference type="Pfam" id="PF06985"/>
    </source>
</evidence>
<protein>
    <submittedName>
        <fullName evidence="2">HET-domain-containing protein</fullName>
    </submittedName>
</protein>
<organism evidence="2 3">
    <name type="scientific">Periconia macrospinosa</name>
    <dbReference type="NCBI Taxonomy" id="97972"/>
    <lineage>
        <taxon>Eukaryota</taxon>
        <taxon>Fungi</taxon>
        <taxon>Dikarya</taxon>
        <taxon>Ascomycota</taxon>
        <taxon>Pezizomycotina</taxon>
        <taxon>Dothideomycetes</taxon>
        <taxon>Pleosporomycetidae</taxon>
        <taxon>Pleosporales</taxon>
        <taxon>Massarineae</taxon>
        <taxon>Periconiaceae</taxon>
        <taxon>Periconia</taxon>
    </lineage>
</organism>
<evidence type="ECO:0000313" key="2">
    <source>
        <dbReference type="EMBL" id="PVH96531.1"/>
    </source>
</evidence>
<gene>
    <name evidence="2" type="ORF">DM02DRAFT_508907</name>
</gene>
<dbReference type="Pfam" id="PF06985">
    <property type="entry name" value="HET"/>
    <property type="match status" value="1"/>
</dbReference>
<sequence>PSSIVPQSRLEFVMSCIRNCTEAHSTCGGDSEDLLPSRVIFVGTLEKPEVYLYEAGTNKSRYLCLSYCWGGGTQAGNPPMLKTTHDTVQGFKKQILWADLPRTFQHLIQFARLLNVQYVWIDSLCIIQDDAQDCAREIGRMANIYSKAFLTVAATSASSPRDGIFGANNILNRVNKLMKVLKWDTGPSSGLDILSACIHRPHPWDSASEFRLMTRAWAFQERWLSRRVLHFTEEELIWECNTASSCECRSQHDDRYGFAVFEKHTWASSAANRGEEMSYRMNEWRSIVCNYSKTNLTYSADTLPALSGLASAWQSIHGDQYLAGLWRSSLLGDLLWYWETRPTAEPRDYLAPSWSWAS</sequence>
<dbReference type="OrthoDB" id="3486565at2759"/>
<keyword evidence="3" id="KW-1185">Reference proteome</keyword>
<dbReference type="PANTHER" id="PTHR33112:SF9">
    <property type="entry name" value="HETEROKARYON INCOMPATIBILITY DOMAIN-CONTAINING PROTEIN"/>
    <property type="match status" value="1"/>
</dbReference>
<feature type="domain" description="Heterokaryon incompatibility" evidence="1">
    <location>
        <begin position="62"/>
        <end position="221"/>
    </location>
</feature>